<keyword evidence="4" id="KW-1185">Reference proteome</keyword>
<gene>
    <name evidence="3" type="ORF">CIG75_04655</name>
</gene>
<organism evidence="3 4">
    <name type="scientific">Tumebacillus algifaecis</name>
    <dbReference type="NCBI Taxonomy" id="1214604"/>
    <lineage>
        <taxon>Bacteria</taxon>
        <taxon>Bacillati</taxon>
        <taxon>Bacillota</taxon>
        <taxon>Bacilli</taxon>
        <taxon>Bacillales</taxon>
        <taxon>Alicyclobacillaceae</taxon>
        <taxon>Tumebacillus</taxon>
    </lineage>
</organism>
<keyword evidence="2" id="KW-1133">Transmembrane helix</keyword>
<dbReference type="AlphaFoldDB" id="A0A223CYD8"/>
<sequence>MQQTNFDLLKETVGKRFGQVFSDYGLPALSAGLFTNEQLSFLQEQTDDLPDDNSALESLLLQNVSKGKVLRTGQAPTGENLFTVRVPLIKSSCVLTLAYTTEKWSLQAIDAVQTRRTEIGKLLLGGLIGSAATALFALLINFGSGDDIVAQAKEEGYIVLTQQQYAEQTGQSQVSIATQDPSAIKEDTKSGDAKTGEKNATDQAKGKAITFHLQEGMTTWDLTGFLKEAGLIKDQMKFGEKLVSLGLDVQLRPQEYAFQSGMTEDEVIEALKK</sequence>
<feature type="compositionally biased region" description="Polar residues" evidence="1">
    <location>
        <begin position="171"/>
        <end position="181"/>
    </location>
</feature>
<keyword evidence="2" id="KW-0472">Membrane</keyword>
<dbReference type="RefSeq" id="WP_094235594.1">
    <property type="nucleotide sequence ID" value="NZ_CP022657.1"/>
</dbReference>
<feature type="transmembrane region" description="Helical" evidence="2">
    <location>
        <begin position="122"/>
        <end position="143"/>
    </location>
</feature>
<name>A0A223CYD8_9BACL</name>
<evidence type="ECO:0000256" key="1">
    <source>
        <dbReference type="SAM" id="MobiDB-lite"/>
    </source>
</evidence>
<evidence type="ECO:0000313" key="4">
    <source>
        <dbReference type="Proteomes" id="UP000214688"/>
    </source>
</evidence>
<accession>A0A223CYD8</accession>
<dbReference type="Gene3D" id="3.30.1490.480">
    <property type="entry name" value="Endolytic murein transglycosylase"/>
    <property type="match status" value="1"/>
</dbReference>
<feature type="compositionally biased region" description="Basic and acidic residues" evidence="1">
    <location>
        <begin position="183"/>
        <end position="200"/>
    </location>
</feature>
<dbReference type="KEGG" id="tab:CIG75_04655"/>
<dbReference type="OrthoDB" id="2372411at2"/>
<feature type="region of interest" description="Disordered" evidence="1">
    <location>
        <begin position="171"/>
        <end position="201"/>
    </location>
</feature>
<evidence type="ECO:0000256" key="2">
    <source>
        <dbReference type="SAM" id="Phobius"/>
    </source>
</evidence>
<reference evidence="3 4" key="1">
    <citation type="journal article" date="2015" name="Int. J. Syst. Evol. Microbiol.">
        <title>Tumebacillus algifaecis sp. nov., isolated from decomposing algal scum.</title>
        <authorList>
            <person name="Wu Y.F."/>
            <person name="Zhang B."/>
            <person name="Xing P."/>
            <person name="Wu Q.L."/>
            <person name="Liu S.J."/>
        </authorList>
    </citation>
    <scope>NUCLEOTIDE SEQUENCE [LARGE SCALE GENOMIC DNA]</scope>
    <source>
        <strain evidence="3 4">THMBR28</strain>
    </source>
</reference>
<dbReference type="EMBL" id="CP022657">
    <property type="protein sequence ID" value="ASS74341.1"/>
    <property type="molecule type" value="Genomic_DNA"/>
</dbReference>
<dbReference type="Proteomes" id="UP000214688">
    <property type="component" value="Chromosome"/>
</dbReference>
<proteinExistence type="predicted"/>
<keyword evidence="2" id="KW-0812">Transmembrane</keyword>
<protein>
    <submittedName>
        <fullName evidence="3">Uncharacterized protein</fullName>
    </submittedName>
</protein>
<evidence type="ECO:0000313" key="3">
    <source>
        <dbReference type="EMBL" id="ASS74341.1"/>
    </source>
</evidence>